<dbReference type="AlphaFoldDB" id="A0A1H9SIL0"/>
<dbReference type="RefSeq" id="WP_091969627.1">
    <property type="nucleotide sequence ID" value="NZ_FOGZ01000013.1"/>
</dbReference>
<evidence type="ECO:0000313" key="4">
    <source>
        <dbReference type="Proteomes" id="UP000198815"/>
    </source>
</evidence>
<feature type="region of interest" description="Disordered" evidence="1">
    <location>
        <begin position="1"/>
        <end position="29"/>
    </location>
</feature>
<gene>
    <name evidence="3" type="ORF">SAMN05443377_11335</name>
</gene>
<accession>A0A1H9SIL0</accession>
<feature type="compositionally biased region" description="Basic and acidic residues" evidence="1">
    <location>
        <begin position="16"/>
        <end position="26"/>
    </location>
</feature>
<keyword evidence="4" id="KW-1185">Reference proteome</keyword>
<evidence type="ECO:0000313" key="3">
    <source>
        <dbReference type="EMBL" id="SER84079.1"/>
    </source>
</evidence>
<evidence type="ECO:0000259" key="2">
    <source>
        <dbReference type="Pfam" id="PF09347"/>
    </source>
</evidence>
<protein>
    <recommendedName>
        <fullName evidence="2">DUF1989 domain-containing protein</fullName>
    </recommendedName>
</protein>
<dbReference type="InterPro" id="IPR017792">
    <property type="entry name" value="UAAP1"/>
</dbReference>
<dbReference type="NCBIfam" id="TIGR03425">
    <property type="entry name" value="urea_degr_2"/>
    <property type="match status" value="1"/>
</dbReference>
<organism evidence="3 4">
    <name type="scientific">Propionibacterium cyclohexanicum</name>
    <dbReference type="NCBI Taxonomy" id="64702"/>
    <lineage>
        <taxon>Bacteria</taxon>
        <taxon>Bacillati</taxon>
        <taxon>Actinomycetota</taxon>
        <taxon>Actinomycetes</taxon>
        <taxon>Propionibacteriales</taxon>
        <taxon>Propionibacteriaceae</taxon>
        <taxon>Propionibacterium</taxon>
    </lineage>
</organism>
<dbReference type="PANTHER" id="PTHR31527:SF0">
    <property type="entry name" value="RE64534P"/>
    <property type="match status" value="1"/>
</dbReference>
<evidence type="ECO:0000256" key="1">
    <source>
        <dbReference type="SAM" id="MobiDB-lite"/>
    </source>
</evidence>
<dbReference type="Pfam" id="PF09347">
    <property type="entry name" value="DUF1989"/>
    <property type="match status" value="1"/>
</dbReference>
<dbReference type="InterPro" id="IPR018959">
    <property type="entry name" value="DUF1989"/>
</dbReference>
<feature type="domain" description="DUF1989" evidence="2">
    <location>
        <begin position="55"/>
        <end position="222"/>
    </location>
</feature>
<dbReference type="Proteomes" id="UP000198815">
    <property type="component" value="Unassembled WGS sequence"/>
</dbReference>
<sequence>MVAIADQHKTGTLLDARQDARARESESSEYMPYLPAHKAPEIPEGVEPDLMVWAETVAPGGYTHKRVARGTRIRFTDAKGDACAHVLIYNAIEPIERLNVADTVKIPWQAYLVDGHPLLSGEGRVLATVCNDSSGHHDALCGTSTRAWNESKYAASASHGAAPAGAALFELGAAKHGLGVRDLPPSISFFKGVRVASDGDLQFTGGAGPGCHVEIVAEMPLIVLVANVPHPLDPRSDYIVGPLRVDAWRGHPTGPADSQFTAAPEAHRAYLNTLDYLAAQGIA</sequence>
<dbReference type="PANTHER" id="PTHR31527">
    <property type="entry name" value="RE64534P"/>
    <property type="match status" value="1"/>
</dbReference>
<name>A0A1H9SIL0_9ACTN</name>
<proteinExistence type="predicted"/>
<reference evidence="3 4" key="1">
    <citation type="submission" date="2016-10" db="EMBL/GenBank/DDBJ databases">
        <authorList>
            <person name="de Groot N.N."/>
        </authorList>
    </citation>
    <scope>NUCLEOTIDE SEQUENCE [LARGE SCALE GENOMIC DNA]</scope>
    <source>
        <strain evidence="3 4">DSM 16859</strain>
    </source>
</reference>
<dbReference type="EMBL" id="FOGZ01000013">
    <property type="protein sequence ID" value="SER84079.1"/>
    <property type="molecule type" value="Genomic_DNA"/>
</dbReference>
<dbReference type="OrthoDB" id="9772660at2"/>
<dbReference type="STRING" id="64702.SAMN05443377_11335"/>